<accession>A0A158R1K2</accession>
<dbReference type="Proteomes" id="UP000271162">
    <property type="component" value="Unassembled WGS sequence"/>
</dbReference>
<reference evidence="1 2" key="2">
    <citation type="submission" date="2018-11" db="EMBL/GenBank/DDBJ databases">
        <authorList>
            <consortium name="Pathogen Informatics"/>
        </authorList>
    </citation>
    <scope>NUCLEOTIDE SEQUENCE [LARGE SCALE GENOMIC DNA]</scope>
</reference>
<gene>
    <name evidence="1" type="ORF">NBR_LOCUS13932</name>
</gene>
<evidence type="ECO:0000313" key="1">
    <source>
        <dbReference type="EMBL" id="VDL77521.1"/>
    </source>
</evidence>
<reference evidence="3" key="1">
    <citation type="submission" date="2016-04" db="UniProtKB">
        <authorList>
            <consortium name="WormBaseParasite"/>
        </authorList>
    </citation>
    <scope>IDENTIFICATION</scope>
</reference>
<keyword evidence="2" id="KW-1185">Reference proteome</keyword>
<evidence type="ECO:0000313" key="3">
    <source>
        <dbReference type="WBParaSite" id="NBR_0001393101-mRNA-1"/>
    </source>
</evidence>
<sequence>MLEVKEEPCSTNWNVCVTEMVRNSYPKKVTYVFFPLPRETAQKKSPTFSCLPESVRALSVDDILPPDSRNDLREAFNAAIKYLSMKGLPRVEVPAEEKAEPKLVDDKSDLPADIYQWRKVSRITCHLQATVIQMTVWLPAGFMRKRNVKKLFREATQILEQVWATDLVQNYVTTHTGGLLTDHETDTLFEMIFNWVRDREKDSYFIFPVCIWFSKC</sequence>
<dbReference type="EMBL" id="UYSL01021192">
    <property type="protein sequence ID" value="VDL77521.1"/>
    <property type="molecule type" value="Genomic_DNA"/>
</dbReference>
<dbReference type="WBParaSite" id="NBR_0001393101-mRNA-1">
    <property type="protein sequence ID" value="NBR_0001393101-mRNA-1"/>
    <property type="gene ID" value="NBR_0001393101"/>
</dbReference>
<dbReference type="STRING" id="27835.A0A158R1K2"/>
<proteinExistence type="predicted"/>
<organism evidence="3">
    <name type="scientific">Nippostrongylus brasiliensis</name>
    <name type="common">Rat hookworm</name>
    <dbReference type="NCBI Taxonomy" id="27835"/>
    <lineage>
        <taxon>Eukaryota</taxon>
        <taxon>Metazoa</taxon>
        <taxon>Ecdysozoa</taxon>
        <taxon>Nematoda</taxon>
        <taxon>Chromadorea</taxon>
        <taxon>Rhabditida</taxon>
        <taxon>Rhabditina</taxon>
        <taxon>Rhabditomorpha</taxon>
        <taxon>Strongyloidea</taxon>
        <taxon>Heligmosomidae</taxon>
        <taxon>Nippostrongylus</taxon>
    </lineage>
</organism>
<name>A0A158R1K2_NIPBR</name>
<evidence type="ECO:0000313" key="2">
    <source>
        <dbReference type="Proteomes" id="UP000271162"/>
    </source>
</evidence>
<dbReference type="AlphaFoldDB" id="A0A158R1K2"/>
<protein>
    <submittedName>
        <fullName evidence="3">Mab-21 domain-containing protein</fullName>
    </submittedName>
</protein>